<evidence type="ECO:0000256" key="1">
    <source>
        <dbReference type="ARBA" id="ARBA00006739"/>
    </source>
</evidence>
<sequence length="312" mass="33331">MSLPRLGVVIVTHRAAEVIDACLDSLLAAPGVALRVVVVDNASPDDTVARLRGRVAPAPHQLEVIEAPNGGFAAGVNRGLERLRADPGLARFWILNPDTIVPPKTPARFATHPAPEGWAMIAGRVLYAEEPGGIQIDGGVIDWRTGVTRNLNQHAPADATPPDPARIDFVTGASLVASRAFIECAGPMPEGYFLYYEEVDWAQRRGTMPILHCPEAVVRHVSGASIGSAGARRRASPFSEWFKHRARIAFLRRWRPRSVPGGLAFAVAKAGQHALRGDGAAARATLAGAFGRGPTRAVREEMARAGIDPARL</sequence>
<evidence type="ECO:0000313" key="5">
    <source>
        <dbReference type="EMBL" id="WGH77268.1"/>
    </source>
</evidence>
<evidence type="ECO:0000256" key="2">
    <source>
        <dbReference type="ARBA" id="ARBA00022676"/>
    </source>
</evidence>
<gene>
    <name evidence="5" type="ORF">P8627_09405</name>
</gene>
<dbReference type="EC" id="2.4.-.-" evidence="5"/>
<dbReference type="InterPro" id="IPR029044">
    <property type="entry name" value="Nucleotide-diphossugar_trans"/>
</dbReference>
<dbReference type="SUPFAM" id="SSF53448">
    <property type="entry name" value="Nucleotide-diphospho-sugar transferases"/>
    <property type="match status" value="1"/>
</dbReference>
<dbReference type="PANTHER" id="PTHR43179:SF12">
    <property type="entry name" value="GALACTOFURANOSYLTRANSFERASE GLFT2"/>
    <property type="match status" value="1"/>
</dbReference>
<evidence type="ECO:0000256" key="3">
    <source>
        <dbReference type="ARBA" id="ARBA00022679"/>
    </source>
</evidence>
<evidence type="ECO:0000259" key="4">
    <source>
        <dbReference type="Pfam" id="PF00535"/>
    </source>
</evidence>
<keyword evidence="3 5" id="KW-0808">Transferase</keyword>
<accession>A0ABY8LA66</accession>
<dbReference type="Proteomes" id="UP001243420">
    <property type="component" value="Chromosome"/>
</dbReference>
<protein>
    <submittedName>
        <fullName evidence="5">Glycosyltransferase family 2 protein</fullName>
        <ecNumber evidence="5">2.4.-.-</ecNumber>
    </submittedName>
</protein>
<feature type="domain" description="Glycosyltransferase 2-like" evidence="4">
    <location>
        <begin position="8"/>
        <end position="107"/>
    </location>
</feature>
<dbReference type="EMBL" id="CP122537">
    <property type="protein sequence ID" value="WGH77268.1"/>
    <property type="molecule type" value="Genomic_DNA"/>
</dbReference>
<organism evidence="5 6">
    <name type="scientific">Jannaschia ovalis</name>
    <dbReference type="NCBI Taxonomy" id="3038773"/>
    <lineage>
        <taxon>Bacteria</taxon>
        <taxon>Pseudomonadati</taxon>
        <taxon>Pseudomonadota</taxon>
        <taxon>Alphaproteobacteria</taxon>
        <taxon>Rhodobacterales</taxon>
        <taxon>Roseobacteraceae</taxon>
        <taxon>Jannaschia</taxon>
    </lineage>
</organism>
<dbReference type="GO" id="GO:0016757">
    <property type="term" value="F:glycosyltransferase activity"/>
    <property type="evidence" value="ECO:0007669"/>
    <property type="project" value="UniProtKB-KW"/>
</dbReference>
<reference evidence="5 6" key="1">
    <citation type="submission" date="2023-04" db="EMBL/GenBank/DDBJ databases">
        <title>Jannaschia ovalis sp. nov., a marine bacterium isolated from sea tidal flat.</title>
        <authorList>
            <person name="Kwon D.Y."/>
            <person name="Kim J.-J."/>
        </authorList>
    </citation>
    <scope>NUCLEOTIDE SEQUENCE [LARGE SCALE GENOMIC DNA]</scope>
    <source>
        <strain evidence="5 6">GRR-S6-38</strain>
    </source>
</reference>
<dbReference type="Pfam" id="PF00535">
    <property type="entry name" value="Glycos_transf_2"/>
    <property type="match status" value="1"/>
</dbReference>
<comment type="similarity">
    <text evidence="1">Belongs to the glycosyltransferase 2 family.</text>
</comment>
<dbReference type="Gene3D" id="3.90.550.10">
    <property type="entry name" value="Spore Coat Polysaccharide Biosynthesis Protein SpsA, Chain A"/>
    <property type="match status" value="1"/>
</dbReference>
<evidence type="ECO:0000313" key="6">
    <source>
        <dbReference type="Proteomes" id="UP001243420"/>
    </source>
</evidence>
<keyword evidence="2 5" id="KW-0328">Glycosyltransferase</keyword>
<dbReference type="RefSeq" id="WP_279963842.1">
    <property type="nucleotide sequence ID" value="NZ_CP122537.1"/>
</dbReference>
<name>A0ABY8LA66_9RHOB</name>
<proteinExistence type="inferred from homology"/>
<dbReference type="PANTHER" id="PTHR43179">
    <property type="entry name" value="RHAMNOSYLTRANSFERASE WBBL"/>
    <property type="match status" value="1"/>
</dbReference>
<keyword evidence="6" id="KW-1185">Reference proteome</keyword>
<dbReference type="InterPro" id="IPR001173">
    <property type="entry name" value="Glyco_trans_2-like"/>
</dbReference>